<dbReference type="Proteomes" id="UP000199398">
    <property type="component" value="Unassembled WGS sequence"/>
</dbReference>
<keyword evidence="4" id="KW-1185">Reference proteome</keyword>
<proteinExistence type="predicted"/>
<reference evidence="2 3" key="1">
    <citation type="submission" date="2016-10" db="EMBL/GenBank/DDBJ databases">
        <authorList>
            <person name="de Groot N.N."/>
        </authorList>
    </citation>
    <scope>NUCLEOTIDE SEQUENCE [LARGE SCALE GENOMIC DNA]</scope>
    <source>
        <strain evidence="2 3">CPCC 201259</strain>
    </source>
</reference>
<dbReference type="EMBL" id="RBXX01000002">
    <property type="protein sequence ID" value="RKT82632.1"/>
    <property type="molecule type" value="Genomic_DNA"/>
</dbReference>
<sequence>MAETIVRSGDDAKRRLLELGLRLDYIDEAIRAGVEARRPRNDFEPKSASGLKDWIARVGALREHVVSGARWCYADPHNVPLVYAPDKSRALGVLLGDENTGNEMVREGPRSKYPRGRVSAQAAAAEDQLAFFGVGGEGRRGRLEVSDLVAMDVWLLVTRLVEVRGAPEGGDQILVNREVSLAGPIEPGEQITFWQERLVFSPQRFEAPMVLPEGPEDPDEIDVYVRAR</sequence>
<reference evidence="1 4" key="2">
    <citation type="submission" date="2018-10" db="EMBL/GenBank/DDBJ databases">
        <title>Sequencing the genomes of 1000 actinobacteria strains.</title>
        <authorList>
            <person name="Klenk H.-P."/>
        </authorList>
    </citation>
    <scope>NUCLEOTIDE SEQUENCE [LARGE SCALE GENOMIC DNA]</scope>
    <source>
        <strain evidence="1 4">DSM 45119</strain>
    </source>
</reference>
<evidence type="ECO:0000313" key="2">
    <source>
        <dbReference type="EMBL" id="SFN36246.1"/>
    </source>
</evidence>
<evidence type="ECO:0000313" key="4">
    <source>
        <dbReference type="Proteomes" id="UP000270697"/>
    </source>
</evidence>
<dbReference type="OrthoDB" id="3697398at2"/>
<gene>
    <name evidence="1" type="ORF">ATL45_0885</name>
    <name evidence="2" type="ORF">SAMN05421805_104100</name>
</gene>
<dbReference type="EMBL" id="FOUP01000004">
    <property type="protein sequence ID" value="SFN36246.1"/>
    <property type="molecule type" value="Genomic_DNA"/>
</dbReference>
<dbReference type="Proteomes" id="UP000270697">
    <property type="component" value="Unassembled WGS sequence"/>
</dbReference>
<evidence type="ECO:0000313" key="1">
    <source>
        <dbReference type="EMBL" id="RKT82632.1"/>
    </source>
</evidence>
<name>A0A1I4YE41_9PSEU</name>
<evidence type="ECO:0000313" key="3">
    <source>
        <dbReference type="Proteomes" id="UP000199398"/>
    </source>
</evidence>
<accession>A0A1I4YE41</accession>
<organism evidence="2 3">
    <name type="scientific">Saccharopolyspora antimicrobica</name>
    <dbReference type="NCBI Taxonomy" id="455193"/>
    <lineage>
        <taxon>Bacteria</taxon>
        <taxon>Bacillati</taxon>
        <taxon>Actinomycetota</taxon>
        <taxon>Actinomycetes</taxon>
        <taxon>Pseudonocardiales</taxon>
        <taxon>Pseudonocardiaceae</taxon>
        <taxon>Saccharopolyspora</taxon>
    </lineage>
</organism>
<protein>
    <submittedName>
        <fullName evidence="2">Uncharacterized protein</fullName>
    </submittedName>
</protein>
<dbReference type="AlphaFoldDB" id="A0A1I4YE41"/>
<dbReference type="RefSeq" id="WP_143121615.1">
    <property type="nucleotide sequence ID" value="NZ_FOUP01000004.1"/>
</dbReference>
<dbReference type="STRING" id="455193.SAMN05421805_104100"/>